<sequence length="498" mass="58197">MEEGNIGRDRIINEHLVDEDYFCTICCCLLWKPCACSKCHHDFCQNCLHTWLYIDNYKKVSTDSIQNQEEERLLMEEGNIGRDRIINEHLVDEDYFCTICCCLLWKPCACSKCHHDFCQNCLHTWLENPNNSSKRCPLCRQPFEEEPCSSQIYSTLDHLNIYCRNSKFGCKQILPYNSLELHETMDCEYPSERCSECDQLILISKRDEHYEIPELCTPRPVKCTSCQTYIEKPLFKDHFLKCFENRIAAMFKETFETNNVQTITHDEQVARPIWLQTFHNGLNILKFLKEQQQFSPIPTNMIGLDVVRQAREQQCGFFYHIFMVLRFILANSSKAPVFIFALSVAGLVRLAYLIFSVHRILIRQTDAHIDRGCCFIMLFSYILINGILLLFRFVPDSLIIFLFALVIFLVGCADRTVPMELFEFHPGFQMTKINIVFYCGVLLIMKTVLLFCRFYYSCIPTYVTAGGVAWINFFLAYHTKHPRQNNTPSPIVQTTTTT</sequence>
<keyword evidence="1" id="KW-0479">Metal-binding</keyword>
<dbReference type="InterPro" id="IPR017907">
    <property type="entry name" value="Znf_RING_CS"/>
</dbReference>
<reference evidence="7" key="1">
    <citation type="submission" date="2021-02" db="EMBL/GenBank/DDBJ databases">
        <authorList>
            <person name="Nowell W R."/>
        </authorList>
    </citation>
    <scope>NUCLEOTIDE SEQUENCE</scope>
</reference>
<dbReference type="PANTHER" id="PTHR46016:SF1">
    <property type="entry name" value="RING-TYPE DOMAIN-CONTAINING PROTEIN"/>
    <property type="match status" value="1"/>
</dbReference>
<dbReference type="AlphaFoldDB" id="A0A814EFB0"/>
<evidence type="ECO:0000256" key="4">
    <source>
        <dbReference type="PROSITE-ProRule" id="PRU00175"/>
    </source>
</evidence>
<comment type="caution">
    <text evidence="7">The sequence shown here is derived from an EMBL/GenBank/DDBJ whole genome shotgun (WGS) entry which is preliminary data.</text>
</comment>
<organism evidence="7 8">
    <name type="scientific">Adineta steineri</name>
    <dbReference type="NCBI Taxonomy" id="433720"/>
    <lineage>
        <taxon>Eukaryota</taxon>
        <taxon>Metazoa</taxon>
        <taxon>Spiralia</taxon>
        <taxon>Gnathifera</taxon>
        <taxon>Rotifera</taxon>
        <taxon>Eurotatoria</taxon>
        <taxon>Bdelloidea</taxon>
        <taxon>Adinetida</taxon>
        <taxon>Adinetidae</taxon>
        <taxon>Adineta</taxon>
    </lineage>
</organism>
<dbReference type="Gene3D" id="3.30.40.10">
    <property type="entry name" value="Zinc/RING finger domain, C3HC4 (zinc finger)"/>
    <property type="match status" value="2"/>
</dbReference>
<accession>A0A814EFB0</accession>
<feature type="transmembrane region" description="Helical" evidence="5">
    <location>
        <begin position="337"/>
        <end position="361"/>
    </location>
</feature>
<dbReference type="PROSITE" id="PS00518">
    <property type="entry name" value="ZF_RING_1"/>
    <property type="match status" value="2"/>
</dbReference>
<feature type="transmembrane region" description="Helical" evidence="5">
    <location>
        <begin position="435"/>
        <end position="456"/>
    </location>
</feature>
<gene>
    <name evidence="7" type="ORF">JYZ213_LOCUS14175</name>
</gene>
<dbReference type="PANTHER" id="PTHR46016">
    <property type="entry name" value="ZINC FINGER, RING/FYVE/PHD-TYPE"/>
    <property type="match status" value="1"/>
</dbReference>
<feature type="transmembrane region" description="Helical" evidence="5">
    <location>
        <begin position="397"/>
        <end position="414"/>
    </location>
</feature>
<evidence type="ECO:0000313" key="8">
    <source>
        <dbReference type="Proteomes" id="UP000663845"/>
    </source>
</evidence>
<dbReference type="GO" id="GO:0061630">
    <property type="term" value="F:ubiquitin protein ligase activity"/>
    <property type="evidence" value="ECO:0007669"/>
    <property type="project" value="TreeGrafter"/>
</dbReference>
<evidence type="ECO:0000313" key="7">
    <source>
        <dbReference type="EMBL" id="CAF0966946.1"/>
    </source>
</evidence>
<proteinExistence type="predicted"/>
<dbReference type="InterPro" id="IPR001841">
    <property type="entry name" value="Znf_RING"/>
</dbReference>
<feature type="transmembrane region" description="Helical" evidence="5">
    <location>
        <begin position="462"/>
        <end position="479"/>
    </location>
</feature>
<keyword evidence="3" id="KW-0862">Zinc</keyword>
<dbReference type="InterPro" id="IPR051438">
    <property type="entry name" value="RNF_E3_ubiq-protein_ligase"/>
</dbReference>
<evidence type="ECO:0000259" key="6">
    <source>
        <dbReference type="PROSITE" id="PS50089"/>
    </source>
</evidence>
<dbReference type="GO" id="GO:0008270">
    <property type="term" value="F:zinc ion binding"/>
    <property type="evidence" value="ECO:0007669"/>
    <property type="project" value="UniProtKB-KW"/>
</dbReference>
<protein>
    <recommendedName>
        <fullName evidence="6">RING-type domain-containing protein</fullName>
    </recommendedName>
</protein>
<dbReference type="GO" id="GO:0006511">
    <property type="term" value="P:ubiquitin-dependent protein catabolic process"/>
    <property type="evidence" value="ECO:0007669"/>
    <property type="project" value="TreeGrafter"/>
</dbReference>
<keyword evidence="5" id="KW-0472">Membrane</keyword>
<dbReference type="InterPro" id="IPR013083">
    <property type="entry name" value="Znf_RING/FYVE/PHD"/>
</dbReference>
<feature type="domain" description="RING-type" evidence="6">
    <location>
        <begin position="97"/>
        <end position="140"/>
    </location>
</feature>
<keyword evidence="5" id="KW-1133">Transmembrane helix</keyword>
<evidence type="ECO:0000256" key="1">
    <source>
        <dbReference type="ARBA" id="ARBA00022723"/>
    </source>
</evidence>
<keyword evidence="2 4" id="KW-0863">Zinc-finger</keyword>
<dbReference type="SUPFAM" id="SSF57850">
    <property type="entry name" value="RING/U-box"/>
    <property type="match status" value="2"/>
</dbReference>
<dbReference type="GO" id="GO:0000209">
    <property type="term" value="P:protein polyubiquitination"/>
    <property type="evidence" value="ECO:0007669"/>
    <property type="project" value="TreeGrafter"/>
</dbReference>
<name>A0A814EFB0_9BILA</name>
<dbReference type="SMART" id="SM00184">
    <property type="entry name" value="RING"/>
    <property type="match status" value="2"/>
</dbReference>
<dbReference type="PROSITE" id="PS50089">
    <property type="entry name" value="ZF_RING_2"/>
    <property type="match status" value="1"/>
</dbReference>
<dbReference type="Proteomes" id="UP000663845">
    <property type="component" value="Unassembled WGS sequence"/>
</dbReference>
<dbReference type="SUPFAM" id="SSF49599">
    <property type="entry name" value="TRAF domain-like"/>
    <property type="match status" value="1"/>
</dbReference>
<keyword evidence="5" id="KW-0812">Transmembrane</keyword>
<dbReference type="EMBL" id="CAJNOG010000116">
    <property type="protein sequence ID" value="CAF0966946.1"/>
    <property type="molecule type" value="Genomic_DNA"/>
</dbReference>
<evidence type="ECO:0000256" key="2">
    <source>
        <dbReference type="ARBA" id="ARBA00022771"/>
    </source>
</evidence>
<evidence type="ECO:0000256" key="5">
    <source>
        <dbReference type="SAM" id="Phobius"/>
    </source>
</evidence>
<evidence type="ECO:0000256" key="3">
    <source>
        <dbReference type="ARBA" id="ARBA00022833"/>
    </source>
</evidence>
<feature type="transmembrane region" description="Helical" evidence="5">
    <location>
        <begin position="373"/>
        <end position="391"/>
    </location>
</feature>